<gene>
    <name evidence="4" type="ordered locus">Lbys_0310</name>
</gene>
<keyword evidence="1" id="KW-0378">Hydrolase</keyword>
<dbReference type="SMART" id="SM01027">
    <property type="entry name" value="Beta-Casp"/>
    <property type="match status" value="1"/>
</dbReference>
<dbReference type="InterPro" id="IPR011108">
    <property type="entry name" value="RMMBL"/>
</dbReference>
<feature type="domain" description="Metallo-beta-lactamase" evidence="2">
    <location>
        <begin position="13"/>
        <end position="226"/>
    </location>
</feature>
<dbReference type="Pfam" id="PF07521">
    <property type="entry name" value="RMMBL"/>
    <property type="match status" value="1"/>
</dbReference>
<proteinExistence type="predicted"/>
<evidence type="ECO:0000259" key="3">
    <source>
        <dbReference type="SMART" id="SM01027"/>
    </source>
</evidence>
<dbReference type="Pfam" id="PF00753">
    <property type="entry name" value="Lactamase_B"/>
    <property type="match status" value="1"/>
</dbReference>
<dbReference type="RefSeq" id="WP_013407149.1">
    <property type="nucleotide sequence ID" value="NC_014655.1"/>
</dbReference>
<dbReference type="EMBL" id="CP002305">
    <property type="protein sequence ID" value="ADQ16094.1"/>
    <property type="molecule type" value="Genomic_DNA"/>
</dbReference>
<dbReference type="Gene3D" id="3.40.50.10890">
    <property type="match status" value="1"/>
</dbReference>
<dbReference type="OrthoDB" id="9803916at2"/>
<protein>
    <submittedName>
        <fullName evidence="4">RNA-metabolising metallo-beta-lactamase</fullName>
    </submittedName>
</protein>
<dbReference type="Proteomes" id="UP000007435">
    <property type="component" value="Chromosome"/>
</dbReference>
<name>E4RVA8_LEAB4</name>
<dbReference type="PANTHER" id="PTHR11203">
    <property type="entry name" value="CLEAVAGE AND POLYADENYLATION SPECIFICITY FACTOR FAMILY MEMBER"/>
    <property type="match status" value="1"/>
</dbReference>
<reference evidence="4 5" key="2">
    <citation type="journal article" date="2011" name="Stand. Genomic Sci.">
        <title>Complete genome sequence of Leadbetterella byssophila type strain (4M15).</title>
        <authorList>
            <person name="Abt B."/>
            <person name="Teshima H."/>
            <person name="Lucas S."/>
            <person name="Lapidus A."/>
            <person name="Del Rio T.G."/>
            <person name="Nolan M."/>
            <person name="Tice H."/>
            <person name="Cheng J.F."/>
            <person name="Pitluck S."/>
            <person name="Liolios K."/>
            <person name="Pagani I."/>
            <person name="Ivanova N."/>
            <person name="Mavromatis K."/>
            <person name="Pati A."/>
            <person name="Tapia R."/>
            <person name="Han C."/>
            <person name="Goodwin L."/>
            <person name="Chen A."/>
            <person name="Palaniappan K."/>
            <person name="Land M."/>
            <person name="Hauser L."/>
            <person name="Chang Y.J."/>
            <person name="Jeffries C.D."/>
            <person name="Rohde M."/>
            <person name="Goker M."/>
            <person name="Tindall B.J."/>
            <person name="Detter J.C."/>
            <person name="Woyke T."/>
            <person name="Bristow J."/>
            <person name="Eisen J.A."/>
            <person name="Markowitz V."/>
            <person name="Hugenholtz P."/>
            <person name="Klenk H.P."/>
            <person name="Kyrpides N.C."/>
        </authorList>
    </citation>
    <scope>NUCLEOTIDE SEQUENCE [LARGE SCALE GENOMIC DNA]</scope>
    <source>
        <strain evidence="5">DSM 17132 / JCM 16389 / KACC 11308 / NBRC 106382 / 4M15</strain>
    </source>
</reference>
<sequence>MKLTFYGAAQKVAGSMFLLEFEDGYQALIDCGSEVEGNPRLTEEEFRYGNFPFDASRVNVVILTHAHIDHSGQIPNLYQDGFEGQVLCTSPTMDLTEVLLYDAASLNARVVKSVEKSHRKSKKWKSKETQGLYLNRQVEEAMENFVPIAFEQRFKFKDDGFVTFYPAGHLLGAAHVVLEVKEGGEWKKIGFSGDIGRKNFTLLVDPKPIPQVDYLVMESTYGQRNHEDSGDPAEILGEIIQAACVDVKGRLIVPAFSVGRTQCLLYTLNRLYYDKGISPIKVFTDSPLAKASTKIYEKYRNRLNKEAQEFFEETDSLFDFENLHYLESNKESQLVSTHAEPCIIISSSGMIKGGRVEYHIEKNIENPYATILMVGYANEDSVGGKLLSGEQRQLHIRNKKLEVNAKIKKTDIFSGHGDRDDLLAFAKIQKPELLKKLFLVHGDLNAMLNFKQILNESGYEDVELPARYQTFEL</sequence>
<dbReference type="HOGENOM" id="CLU_009673_5_2_10"/>
<evidence type="ECO:0000313" key="5">
    <source>
        <dbReference type="Proteomes" id="UP000007435"/>
    </source>
</evidence>
<feature type="domain" description="Beta-Casp" evidence="3">
    <location>
        <begin position="261"/>
        <end position="386"/>
    </location>
</feature>
<dbReference type="CDD" id="cd16295">
    <property type="entry name" value="TTHA0252-CPSF-like_MBL-fold"/>
    <property type="match status" value="1"/>
</dbReference>
<dbReference type="SMART" id="SM00849">
    <property type="entry name" value="Lactamase_B"/>
    <property type="match status" value="1"/>
</dbReference>
<dbReference type="GO" id="GO:0004521">
    <property type="term" value="F:RNA endonuclease activity"/>
    <property type="evidence" value="ECO:0007669"/>
    <property type="project" value="TreeGrafter"/>
</dbReference>
<accession>E4RVA8</accession>
<dbReference type="eggNOG" id="COG1236">
    <property type="taxonomic scope" value="Bacteria"/>
</dbReference>
<dbReference type="Gene3D" id="3.60.15.10">
    <property type="entry name" value="Ribonuclease Z/Hydroxyacylglutathione hydrolase-like"/>
    <property type="match status" value="1"/>
</dbReference>
<dbReference type="SUPFAM" id="SSF56281">
    <property type="entry name" value="Metallo-hydrolase/oxidoreductase"/>
    <property type="match status" value="1"/>
</dbReference>
<dbReference type="STRING" id="649349.Lbys_0310"/>
<dbReference type="InterPro" id="IPR001279">
    <property type="entry name" value="Metallo-B-lactamas"/>
</dbReference>
<evidence type="ECO:0000256" key="1">
    <source>
        <dbReference type="ARBA" id="ARBA00022801"/>
    </source>
</evidence>
<dbReference type="PANTHER" id="PTHR11203:SF37">
    <property type="entry name" value="INTEGRATOR COMPLEX SUBUNIT 11"/>
    <property type="match status" value="1"/>
</dbReference>
<keyword evidence="5" id="KW-1185">Reference proteome</keyword>
<dbReference type="KEGG" id="lby:Lbys_0310"/>
<dbReference type="InterPro" id="IPR022712">
    <property type="entry name" value="Beta_Casp"/>
</dbReference>
<dbReference type="InterPro" id="IPR050698">
    <property type="entry name" value="MBL"/>
</dbReference>
<dbReference type="AlphaFoldDB" id="E4RVA8"/>
<evidence type="ECO:0000313" key="4">
    <source>
        <dbReference type="EMBL" id="ADQ16094.1"/>
    </source>
</evidence>
<dbReference type="GO" id="GO:0016787">
    <property type="term" value="F:hydrolase activity"/>
    <property type="evidence" value="ECO:0007669"/>
    <property type="project" value="UniProtKB-KW"/>
</dbReference>
<evidence type="ECO:0000259" key="2">
    <source>
        <dbReference type="SMART" id="SM00849"/>
    </source>
</evidence>
<dbReference type="InterPro" id="IPR036866">
    <property type="entry name" value="RibonucZ/Hydroxyglut_hydro"/>
</dbReference>
<reference key="1">
    <citation type="submission" date="2010-11" db="EMBL/GenBank/DDBJ databases">
        <title>The complete genome of Leadbetterella byssophila DSM 17132.</title>
        <authorList>
            <consortium name="US DOE Joint Genome Institute (JGI-PGF)"/>
            <person name="Lucas S."/>
            <person name="Copeland A."/>
            <person name="Lapidus A."/>
            <person name="Glavina del Rio T."/>
            <person name="Dalin E."/>
            <person name="Tice H."/>
            <person name="Bruce D."/>
            <person name="Goodwin L."/>
            <person name="Pitluck S."/>
            <person name="Kyrpides N."/>
            <person name="Mavromatis K."/>
            <person name="Ivanova N."/>
            <person name="Teshima H."/>
            <person name="Brettin T."/>
            <person name="Detter J.C."/>
            <person name="Han C."/>
            <person name="Tapia R."/>
            <person name="Land M."/>
            <person name="Hauser L."/>
            <person name="Markowitz V."/>
            <person name="Cheng J.-F."/>
            <person name="Hugenholtz P."/>
            <person name="Woyke T."/>
            <person name="Wu D."/>
            <person name="Tindall B."/>
            <person name="Pomrenke H.G."/>
            <person name="Brambilla E."/>
            <person name="Klenk H.-P."/>
            <person name="Eisen J.A."/>
        </authorList>
    </citation>
    <scope>NUCLEOTIDE SEQUENCE [LARGE SCALE GENOMIC DNA]</scope>
    <source>
        <strain>DSM 17132</strain>
    </source>
</reference>
<organism evidence="4 5">
    <name type="scientific">Leadbetterella byssophila (strain DSM 17132 / JCM 16389 / KACC 11308 / NBRC 106382 / 4M15)</name>
    <dbReference type="NCBI Taxonomy" id="649349"/>
    <lineage>
        <taxon>Bacteria</taxon>
        <taxon>Pseudomonadati</taxon>
        <taxon>Bacteroidota</taxon>
        <taxon>Cytophagia</taxon>
        <taxon>Cytophagales</taxon>
        <taxon>Leadbetterellaceae</taxon>
        <taxon>Leadbetterella</taxon>
    </lineage>
</organism>
<dbReference type="Pfam" id="PF10996">
    <property type="entry name" value="Beta-Casp"/>
    <property type="match status" value="1"/>
</dbReference>